<feature type="signal peptide" evidence="1">
    <location>
        <begin position="1"/>
        <end position="16"/>
    </location>
</feature>
<protein>
    <submittedName>
        <fullName evidence="2">Uncharacterized protein</fullName>
    </submittedName>
</protein>
<reference evidence="2" key="1">
    <citation type="submission" date="2015-07" db="EMBL/GenBank/DDBJ databases">
        <title>MeaNS - Measles Nucleotide Surveillance Program.</title>
        <authorList>
            <person name="Tran T."/>
            <person name="Druce J."/>
        </authorList>
    </citation>
    <scope>NUCLEOTIDE SEQUENCE</scope>
    <source>
        <strain evidence="2">UCB-OBI-ISO-001</strain>
        <tissue evidence="2">Gonad</tissue>
    </source>
</reference>
<dbReference type="AlphaFoldDB" id="A0A0L8GP30"/>
<proteinExistence type="predicted"/>
<dbReference type="EMBL" id="KQ420950">
    <property type="protein sequence ID" value="KOF78773.1"/>
    <property type="molecule type" value="Genomic_DNA"/>
</dbReference>
<evidence type="ECO:0000256" key="1">
    <source>
        <dbReference type="SAM" id="SignalP"/>
    </source>
</evidence>
<keyword evidence="1" id="KW-0732">Signal</keyword>
<gene>
    <name evidence="2" type="ORF">OCBIM_22030333mg</name>
</gene>
<name>A0A0L8GP30_OCTBM</name>
<accession>A0A0L8GP30</accession>
<sequence>MIITLVIVTTTTTTTTTPMTTTATTTTTTSTVTPTITTDALFCKKLRNIDITKHVPSSCNVVSKDLFINIGN</sequence>
<evidence type="ECO:0000313" key="2">
    <source>
        <dbReference type="EMBL" id="KOF78773.1"/>
    </source>
</evidence>
<feature type="chain" id="PRO_5005583141" evidence="1">
    <location>
        <begin position="17"/>
        <end position="72"/>
    </location>
</feature>
<organism evidence="2">
    <name type="scientific">Octopus bimaculoides</name>
    <name type="common">California two-spotted octopus</name>
    <dbReference type="NCBI Taxonomy" id="37653"/>
    <lineage>
        <taxon>Eukaryota</taxon>
        <taxon>Metazoa</taxon>
        <taxon>Spiralia</taxon>
        <taxon>Lophotrochozoa</taxon>
        <taxon>Mollusca</taxon>
        <taxon>Cephalopoda</taxon>
        <taxon>Coleoidea</taxon>
        <taxon>Octopodiformes</taxon>
        <taxon>Octopoda</taxon>
        <taxon>Incirrata</taxon>
        <taxon>Octopodidae</taxon>
        <taxon>Octopus</taxon>
    </lineage>
</organism>